<dbReference type="Proteomes" id="UP000035680">
    <property type="component" value="Unassembled WGS sequence"/>
</dbReference>
<keyword evidence="3" id="KW-1185">Reference proteome</keyword>
<keyword evidence="2" id="KW-0813">Transport</keyword>
<reference evidence="3" key="1">
    <citation type="submission" date="2014-07" db="EMBL/GenBank/DDBJ databases">
        <authorList>
            <person name="Martin A.A"/>
            <person name="De Silva N."/>
        </authorList>
    </citation>
    <scope>NUCLEOTIDE SEQUENCE</scope>
</reference>
<name>A0A0K0FVJ6_STRVS</name>
<reference evidence="4" key="2">
    <citation type="submission" date="2015-08" db="UniProtKB">
        <authorList>
            <consortium name="WormBaseParasite"/>
        </authorList>
    </citation>
    <scope>IDENTIFICATION</scope>
</reference>
<accession>A0A0K0FVJ6</accession>
<dbReference type="GO" id="GO:0005743">
    <property type="term" value="C:mitochondrial inner membrane"/>
    <property type="evidence" value="ECO:0007669"/>
    <property type="project" value="UniProtKB-SubCell"/>
</dbReference>
<keyword evidence="2" id="KW-0249">Electron transport</keyword>
<comment type="similarity">
    <text evidence="1 2">Belongs to the complex I NDUFA12 subunit family.</text>
</comment>
<evidence type="ECO:0000313" key="3">
    <source>
        <dbReference type="Proteomes" id="UP000035680"/>
    </source>
</evidence>
<comment type="subunit">
    <text evidence="2">Complex I is composed of 45 different subunits.</text>
</comment>
<keyword evidence="2" id="KW-0999">Mitochondrion inner membrane</keyword>
<evidence type="ECO:0000313" key="4">
    <source>
        <dbReference type="WBParaSite" id="SVE_1636200.1"/>
    </source>
</evidence>
<keyword evidence="2" id="KW-0496">Mitochondrion</keyword>
<dbReference type="WBParaSite" id="SVE_1636200.1">
    <property type="protein sequence ID" value="SVE_1636200.1"/>
    <property type="gene ID" value="SVE_1636200"/>
</dbReference>
<dbReference type="Pfam" id="PF05071">
    <property type="entry name" value="NDUFA12"/>
    <property type="match status" value="1"/>
</dbReference>
<dbReference type="AlphaFoldDB" id="A0A0K0FVJ6"/>
<keyword evidence="2" id="KW-0679">Respiratory chain</keyword>
<dbReference type="PANTHER" id="PTHR12910:SF2">
    <property type="entry name" value="NADH DEHYDROGENASE [UBIQUINONE] 1 ALPHA SUBCOMPLEX SUBUNIT 12"/>
    <property type="match status" value="1"/>
</dbReference>
<sequence>MLVTFLGVMFMKLRIDFTFFKSNFYTSMGVKELLGIDKVQKLVQLVKQNGGIRGTLKRRYLMDVTRGGTLVGEDKFGNKYYEDNTFFMPRNRYVIYPDRVWLDYDSSQIPPEWHRWLHHIGNETPINDPPPTQKWVLPHAENLSIIENEKYIPYSTTRTKIESWTPPKKN</sequence>
<comment type="function">
    <text evidence="2">Accessory subunit of the mitochondrial membrane respiratory chain NADH dehydrogenase (Complex I), that is believed not to be involved in catalysis. Complex I functions in the transfer of electrons from NADH to the respiratory chain. The immediate electron acceptor for the enzyme is believed to be ubiquinone.</text>
</comment>
<evidence type="ECO:0000256" key="2">
    <source>
        <dbReference type="RuleBase" id="RU363103"/>
    </source>
</evidence>
<comment type="subcellular location">
    <subcellularLocation>
        <location evidence="2">Mitochondrion inner membrane</location>
        <topology evidence="2">Peripheral membrane protein</topology>
        <orientation evidence="2">Matrix side</orientation>
    </subcellularLocation>
</comment>
<protein>
    <recommendedName>
        <fullName evidence="2">NADH dehydrogenase [ubiquinone] 1 alpha subcomplex subunit 12</fullName>
    </recommendedName>
</protein>
<dbReference type="PANTHER" id="PTHR12910">
    <property type="entry name" value="NADH-UBIQUINONE OXIDOREDUCTASE SUBUNIT B17.2"/>
    <property type="match status" value="1"/>
</dbReference>
<dbReference type="GO" id="GO:0045271">
    <property type="term" value="C:respiratory chain complex I"/>
    <property type="evidence" value="ECO:0007669"/>
    <property type="project" value="InterPro"/>
</dbReference>
<organism evidence="3 4">
    <name type="scientific">Strongyloides venezuelensis</name>
    <name type="common">Threadworm</name>
    <dbReference type="NCBI Taxonomy" id="75913"/>
    <lineage>
        <taxon>Eukaryota</taxon>
        <taxon>Metazoa</taxon>
        <taxon>Ecdysozoa</taxon>
        <taxon>Nematoda</taxon>
        <taxon>Chromadorea</taxon>
        <taxon>Rhabditida</taxon>
        <taxon>Tylenchina</taxon>
        <taxon>Panagrolaimomorpha</taxon>
        <taxon>Strongyloidoidea</taxon>
        <taxon>Strongyloididae</taxon>
        <taxon>Strongyloides</taxon>
    </lineage>
</organism>
<evidence type="ECO:0000256" key="1">
    <source>
        <dbReference type="ARBA" id="ARBA00007355"/>
    </source>
</evidence>
<dbReference type="InterPro" id="IPR007763">
    <property type="entry name" value="NDUFA12"/>
</dbReference>
<dbReference type="GO" id="GO:0006979">
    <property type="term" value="P:response to oxidative stress"/>
    <property type="evidence" value="ECO:0007669"/>
    <property type="project" value="TreeGrafter"/>
</dbReference>
<proteinExistence type="inferred from homology"/>
<keyword evidence="2" id="KW-0472">Membrane</keyword>
<dbReference type="STRING" id="75913.A0A0K0FVJ6"/>